<evidence type="ECO:0000256" key="1">
    <source>
        <dbReference type="SAM" id="MobiDB-lite"/>
    </source>
</evidence>
<feature type="compositionally biased region" description="Low complexity" evidence="1">
    <location>
        <begin position="613"/>
        <end position="633"/>
    </location>
</feature>
<dbReference type="Proteomes" id="UP001164286">
    <property type="component" value="Unassembled WGS sequence"/>
</dbReference>
<protein>
    <recommendedName>
        <fullName evidence="4">Btz domain-containing protein</fullName>
    </recommendedName>
</protein>
<feature type="compositionally biased region" description="Low complexity" evidence="1">
    <location>
        <begin position="208"/>
        <end position="228"/>
    </location>
</feature>
<feature type="region of interest" description="Disordered" evidence="1">
    <location>
        <begin position="1"/>
        <end position="111"/>
    </location>
</feature>
<feature type="compositionally biased region" description="Pro residues" evidence="1">
    <location>
        <begin position="717"/>
        <end position="727"/>
    </location>
</feature>
<feature type="region of interest" description="Disordered" evidence="1">
    <location>
        <begin position="848"/>
        <end position="924"/>
    </location>
</feature>
<reference evidence="2" key="1">
    <citation type="journal article" date="2022" name="G3 (Bethesda)">
        <title>High quality genome of the basidiomycete yeast Dioszegia hungarica PDD-24b-2 isolated from cloud water.</title>
        <authorList>
            <person name="Jarrige D."/>
            <person name="Haridas S."/>
            <person name="Bleykasten-Grosshans C."/>
            <person name="Joly M."/>
            <person name="Nadalig T."/>
            <person name="Sancelme M."/>
            <person name="Vuilleumier S."/>
            <person name="Grigoriev I.V."/>
            <person name="Amato P."/>
            <person name="Bringel F."/>
        </authorList>
    </citation>
    <scope>NUCLEOTIDE SEQUENCE</scope>
    <source>
        <strain evidence="2">PDD-24b-2</strain>
    </source>
</reference>
<feature type="compositionally biased region" description="Low complexity" evidence="1">
    <location>
        <begin position="285"/>
        <end position="295"/>
    </location>
</feature>
<feature type="compositionally biased region" description="Basic residues" evidence="1">
    <location>
        <begin position="686"/>
        <end position="699"/>
    </location>
</feature>
<feature type="compositionally biased region" description="Basic and acidic residues" evidence="1">
    <location>
        <begin position="235"/>
        <end position="260"/>
    </location>
</feature>
<dbReference type="GeneID" id="77726921"/>
<dbReference type="RefSeq" id="XP_052943021.1">
    <property type="nucleotide sequence ID" value="XM_053087716.1"/>
</dbReference>
<sequence length="996" mass="106017">MTNQSTTASSAPTPAADPAPTPTPKQHTKTTSKSRRARPRRRAVQSDHESEDDAGGLTDSGSLTDASTAPDDEDDTDDELPEVPDVRKTSGPAPDQPPKSADDIPISSLSLSDSAPASLFADTTPLVWADQPSDQKIEEVTFEEFSGRGRGRGRGRGGAREGAPAERKELTEEQLKKVLEKKERKKEKMREKKKAEQEAKAIAKKEAAASPAALAATSAEASAAAPVSGPATKPTAKEVKTARPKREPKPSKKKGGREAKSAATAIVPATEEDDGGWGGDALSRPVGVAPAAVVAESETQDDGGWGEGAPSRPVVVAAPAAPVEPQSEAVDDGGWGQGAPSNVVAQQSSTASSNAGRGATGSTSTPPTYIPSRPNHHQQSNNLPYPPRLPGDPRFLPRAGNFWPHEQRQYGPGEGRGGYSGSEMRGMGGYGRGQPNFRGEGRGFARGFRGRGRGFGGFQGASYGPPQGREGEEAMEAHEKDGRLEMDKLEDEERARSERARKAREATAELEAAMETERKQREAEGEQPEEELPLPYPKRSGKWGHEGFEQMESNPMMAFRGAFRGGRARGRDFMGRGGFSPQGLRQFPPHIQTPIEPTFLNQETTPTAVPHESAQLSASHPSSAAAQASAEQQLTQPTVDELLPSESSVTVHLPGSRESHEVPYKASGSSTPTASTPLPYVNIPLRQHHYQPRAPHPGRRYQNGPYRPPAQQFQAPAPVPAPSPLPPHLTGGSHRSHHTASPFTPGSENGSIGSPSFIPPPQFLPPGIGIAPNGEYFNLANGAPVDFHPAPSPAVHGSNGNSASQPFFQAGPPPQRPMSGFNGIPQYSPAGDMSSPNMYYPNIMSTPPPLANHDHNGSFRPESPYGTGNFHPPPPAQLGYFAPPAPAKPISIRDPSVDPSDPSPEKSAKPLPTKSRLSTAGTPFIPSFAQNEAQDEQAYYGHGQACNPYAFHGIPVMEDHGQGQYGYGYQWQAEQGHGHGQEEQYAGYAYQAGYGF</sequence>
<feature type="compositionally biased region" description="Basic and acidic residues" evidence="1">
    <location>
        <begin position="163"/>
        <end position="207"/>
    </location>
</feature>
<organism evidence="2 3">
    <name type="scientific">Dioszegia hungarica</name>
    <dbReference type="NCBI Taxonomy" id="4972"/>
    <lineage>
        <taxon>Eukaryota</taxon>
        <taxon>Fungi</taxon>
        <taxon>Dikarya</taxon>
        <taxon>Basidiomycota</taxon>
        <taxon>Agaricomycotina</taxon>
        <taxon>Tremellomycetes</taxon>
        <taxon>Tremellales</taxon>
        <taxon>Bulleribasidiaceae</taxon>
        <taxon>Dioszegia</taxon>
    </lineage>
</organism>
<feature type="compositionally biased region" description="Basic residues" evidence="1">
    <location>
        <begin position="26"/>
        <end position="43"/>
    </location>
</feature>
<dbReference type="AlphaFoldDB" id="A0AA38H684"/>
<evidence type="ECO:0008006" key="4">
    <source>
        <dbReference type="Google" id="ProtNLM"/>
    </source>
</evidence>
<gene>
    <name evidence="2" type="ORF">MKK02DRAFT_29116</name>
</gene>
<feature type="compositionally biased region" description="Low complexity" evidence="1">
    <location>
        <begin position="1"/>
        <end position="14"/>
    </location>
</feature>
<evidence type="ECO:0000313" key="3">
    <source>
        <dbReference type="Proteomes" id="UP001164286"/>
    </source>
</evidence>
<evidence type="ECO:0000313" key="2">
    <source>
        <dbReference type="EMBL" id="KAI9633244.1"/>
    </source>
</evidence>
<feature type="compositionally biased region" description="Basic and acidic residues" evidence="1">
    <location>
        <begin position="515"/>
        <end position="524"/>
    </location>
</feature>
<feature type="compositionally biased region" description="Polar residues" evidence="1">
    <location>
        <begin position="739"/>
        <end position="749"/>
    </location>
</feature>
<feature type="compositionally biased region" description="Basic and acidic residues" evidence="1">
    <location>
        <begin position="469"/>
        <end position="507"/>
    </location>
</feature>
<feature type="compositionally biased region" description="Polar residues" evidence="1">
    <location>
        <begin position="339"/>
        <end position="367"/>
    </location>
</feature>
<feature type="region of interest" description="Disordered" evidence="1">
    <location>
        <begin position="138"/>
        <end position="547"/>
    </location>
</feature>
<feature type="compositionally biased region" description="Low complexity" evidence="1">
    <location>
        <begin position="309"/>
        <end position="328"/>
    </location>
</feature>
<feature type="compositionally biased region" description="Low complexity" evidence="1">
    <location>
        <begin position="669"/>
        <end position="679"/>
    </location>
</feature>
<comment type="caution">
    <text evidence="2">The sequence shown here is derived from an EMBL/GenBank/DDBJ whole genome shotgun (WGS) entry which is preliminary data.</text>
</comment>
<feature type="compositionally biased region" description="Gly residues" evidence="1">
    <location>
        <begin position="412"/>
        <end position="432"/>
    </location>
</feature>
<accession>A0AA38H684</accession>
<keyword evidence="3" id="KW-1185">Reference proteome</keyword>
<name>A0AA38H684_9TREE</name>
<proteinExistence type="predicted"/>
<feature type="region of interest" description="Disordered" evidence="1">
    <location>
        <begin position="568"/>
        <end position="758"/>
    </location>
</feature>
<feature type="compositionally biased region" description="Low complexity" evidence="1">
    <location>
        <begin position="889"/>
        <end position="900"/>
    </location>
</feature>
<dbReference type="EMBL" id="JAKWFO010000011">
    <property type="protein sequence ID" value="KAI9633244.1"/>
    <property type="molecule type" value="Genomic_DNA"/>
</dbReference>
<feature type="compositionally biased region" description="Acidic residues" evidence="1">
    <location>
        <begin position="70"/>
        <end position="82"/>
    </location>
</feature>